<dbReference type="GO" id="GO:0005524">
    <property type="term" value="F:ATP binding"/>
    <property type="evidence" value="ECO:0007669"/>
    <property type="project" value="UniProtKB-KW"/>
</dbReference>
<evidence type="ECO:0000256" key="8">
    <source>
        <dbReference type="ARBA" id="ARBA00048359"/>
    </source>
</evidence>
<gene>
    <name evidence="12" type="ORF">COT51_01860</name>
</gene>
<evidence type="ECO:0000256" key="3">
    <source>
        <dbReference type="ARBA" id="ARBA00022741"/>
    </source>
</evidence>
<evidence type="ECO:0000256" key="9">
    <source>
        <dbReference type="NCBIfam" id="TIGR00392"/>
    </source>
</evidence>
<accession>A0A2H0X9M3</accession>
<dbReference type="EC" id="6.1.1.5" evidence="1 9"/>
<dbReference type="Proteomes" id="UP000231098">
    <property type="component" value="Unassembled WGS sequence"/>
</dbReference>
<dbReference type="InterPro" id="IPR033709">
    <property type="entry name" value="Anticodon_Ile_ABEc"/>
</dbReference>
<evidence type="ECO:0000256" key="4">
    <source>
        <dbReference type="ARBA" id="ARBA00022840"/>
    </source>
</evidence>
<proteinExistence type="predicted"/>
<dbReference type="Gene3D" id="3.40.50.620">
    <property type="entry name" value="HUPs"/>
    <property type="match status" value="2"/>
</dbReference>
<comment type="catalytic activity">
    <reaction evidence="8">
        <text>tRNA(Ile) + L-isoleucine + ATP = L-isoleucyl-tRNA(Ile) + AMP + diphosphate</text>
        <dbReference type="Rhea" id="RHEA:11060"/>
        <dbReference type="Rhea" id="RHEA-COMP:9666"/>
        <dbReference type="Rhea" id="RHEA-COMP:9695"/>
        <dbReference type="ChEBI" id="CHEBI:30616"/>
        <dbReference type="ChEBI" id="CHEBI:33019"/>
        <dbReference type="ChEBI" id="CHEBI:58045"/>
        <dbReference type="ChEBI" id="CHEBI:78442"/>
        <dbReference type="ChEBI" id="CHEBI:78528"/>
        <dbReference type="ChEBI" id="CHEBI:456215"/>
        <dbReference type="EC" id="6.1.1.5"/>
    </reaction>
</comment>
<dbReference type="AlphaFoldDB" id="A0A2H0X9M3"/>
<evidence type="ECO:0000256" key="2">
    <source>
        <dbReference type="ARBA" id="ARBA00022598"/>
    </source>
</evidence>
<dbReference type="Pfam" id="PF19302">
    <property type="entry name" value="DUF5915"/>
    <property type="match status" value="1"/>
</dbReference>
<organism evidence="12 13">
    <name type="scientific">candidate division WWE3 bacterium CG08_land_8_20_14_0_20_41_15</name>
    <dbReference type="NCBI Taxonomy" id="1975086"/>
    <lineage>
        <taxon>Bacteria</taxon>
        <taxon>Katanobacteria</taxon>
    </lineage>
</organism>
<evidence type="ECO:0000256" key="1">
    <source>
        <dbReference type="ARBA" id="ARBA00013165"/>
    </source>
</evidence>
<dbReference type="InterPro" id="IPR009008">
    <property type="entry name" value="Val/Leu/Ile-tRNA-synth_edit"/>
</dbReference>
<dbReference type="GO" id="GO:0005737">
    <property type="term" value="C:cytoplasm"/>
    <property type="evidence" value="ECO:0007669"/>
    <property type="project" value="UniProtKB-UniRule"/>
</dbReference>
<reference evidence="13" key="1">
    <citation type="submission" date="2017-09" db="EMBL/GenBank/DDBJ databases">
        <title>Depth-based differentiation of microbial function through sediment-hosted aquifers and enrichment of novel symbionts in the deep terrestrial subsurface.</title>
        <authorList>
            <person name="Probst A.J."/>
            <person name="Ladd B."/>
            <person name="Jarett J.K."/>
            <person name="Geller-Mcgrath D.E."/>
            <person name="Sieber C.M.K."/>
            <person name="Emerson J.B."/>
            <person name="Anantharaman K."/>
            <person name="Thomas B.C."/>
            <person name="Malmstrom R."/>
            <person name="Stieglmeier M."/>
            <person name="Klingl A."/>
            <person name="Woyke T."/>
            <person name="Ryan C.M."/>
            <person name="Banfield J.F."/>
        </authorList>
    </citation>
    <scope>NUCLEOTIDE SEQUENCE [LARGE SCALE GENOMIC DNA]</scope>
</reference>
<comment type="function">
    <text evidence="7">Catalyzes the attachment of isoleucine to tRNA(Ile). As IleRS can inadvertently accommodate and process structurally similar amino acids such as valine, to avoid such errors it has two additional distinct tRNA(Ile)-dependent editing activities. One activity is designated as 'pretransfer' editing and involves the hydrolysis of activated Val-AMP. The other activity is designated 'posttransfer' editing and involves deacylation of mischarged Val-tRNA(Ile).</text>
</comment>
<dbReference type="Gene3D" id="1.10.730.10">
    <property type="entry name" value="Isoleucyl-tRNA Synthetase, Domain 1"/>
    <property type="match status" value="1"/>
</dbReference>
<dbReference type="Pfam" id="PF00133">
    <property type="entry name" value="tRNA-synt_1"/>
    <property type="match status" value="1"/>
</dbReference>
<name>A0A2H0X9M3_UNCKA</name>
<dbReference type="GO" id="GO:0004822">
    <property type="term" value="F:isoleucine-tRNA ligase activity"/>
    <property type="evidence" value="ECO:0007669"/>
    <property type="project" value="UniProtKB-UniRule"/>
</dbReference>
<dbReference type="CDD" id="cd07961">
    <property type="entry name" value="Anticodon_Ia_Ile_ABEc"/>
    <property type="match status" value="1"/>
</dbReference>
<evidence type="ECO:0000256" key="6">
    <source>
        <dbReference type="ARBA" id="ARBA00023146"/>
    </source>
</evidence>
<dbReference type="InterPro" id="IPR013155">
    <property type="entry name" value="M/V/L/I-tRNA-synth_anticd-bd"/>
</dbReference>
<feature type="domain" description="Aminoacyl-tRNA synthetase class Ia" evidence="10">
    <location>
        <begin position="18"/>
        <end position="646"/>
    </location>
</feature>
<keyword evidence="5" id="KW-0648">Protein biosynthesis</keyword>
<dbReference type="InterPro" id="IPR023586">
    <property type="entry name" value="Ile-tRNA-ligase_type2"/>
</dbReference>
<dbReference type="Pfam" id="PF08264">
    <property type="entry name" value="Anticodon_1"/>
    <property type="match status" value="1"/>
</dbReference>
<dbReference type="PANTHER" id="PTHR42780:SF1">
    <property type="entry name" value="ISOLEUCINE--TRNA LIGASE, CYTOPLASMIC"/>
    <property type="match status" value="1"/>
</dbReference>
<dbReference type="SUPFAM" id="SSF50677">
    <property type="entry name" value="ValRS/IleRS/LeuRS editing domain"/>
    <property type="match status" value="1"/>
</dbReference>
<dbReference type="Gene3D" id="3.90.740.10">
    <property type="entry name" value="Valyl/Leucyl/Isoleucyl-tRNA synthetase, editing domain"/>
    <property type="match status" value="1"/>
</dbReference>
<dbReference type="EMBL" id="PEYV01000029">
    <property type="protein sequence ID" value="PIS21633.1"/>
    <property type="molecule type" value="Genomic_DNA"/>
</dbReference>
<dbReference type="GO" id="GO:0000049">
    <property type="term" value="F:tRNA binding"/>
    <property type="evidence" value="ECO:0007669"/>
    <property type="project" value="InterPro"/>
</dbReference>
<dbReference type="InterPro" id="IPR002301">
    <property type="entry name" value="Ile-tRNA-ligase"/>
</dbReference>
<dbReference type="InterPro" id="IPR014729">
    <property type="entry name" value="Rossmann-like_a/b/a_fold"/>
</dbReference>
<dbReference type="SUPFAM" id="SSF47323">
    <property type="entry name" value="Anticodon-binding domain of a subclass of class I aminoacyl-tRNA synthetases"/>
    <property type="match status" value="1"/>
</dbReference>
<keyword evidence="4" id="KW-0067">ATP-binding</keyword>
<evidence type="ECO:0000256" key="5">
    <source>
        <dbReference type="ARBA" id="ARBA00022917"/>
    </source>
</evidence>
<sequence>MSETQSNSPNFIEIEHKTLKFWEENGVLQKYLKKNEKSEKQFSFLDGPITANNPMAVHHAWGRTLKDLYQRYKTMKGYRQRYQNGFDNQGLWVEVEVEKKLGFKSKTEIEKYGIAKFVEDCKEHTKHFADVQTKQSQRLGYFMDWGNDYFTMSEENNYAIWAFLKKCWESNWLYKGKDSVPWCPRCGTAISQHEILTEEYKELTHKSVFMRFPLVKYGEFLLVWTTTPWTIPGNTLVAVNPKMEYALISYEGKKYWVSRKLGSEIFGGIAPEKVVLGEKLSGLNYKGPFDSLPEVAKMAKDQGNRFHQVVLSEDLVNEEEGTGLVHIAPGCGTEDFRLARYLQLLGCVLPLVDEAGNYLTGFGNLSKKNAKDDPPLIFDYLGKVEKGLYLFGLKNVTHRYPVCWRCKTELIWRVVDEWYISMGAKEGERDFKKDSPREMMKKVIKEIKWAPDFGYRRELDWLNNMEDWLISKKRYWGLALPIWECSCGNFEVIGSLEELKRRAVSGWDKFEGHTPHRPYVDEIKIKCEKCGKLASRIPDVGNPWLDAGIVAYSTLKYFTDEKYFKKWFPADLVLECFPGQFKNWFYSLIAMSTVLTGKPPFKQLVGHGLVKDEKGEEMHKSKGNAIWFDDAAEKMGVDVMRWLYVTQPIELNLNFGYTPANEVRRRFILPLWNCYQFYDQAKAGTKSLFELKITEKTKFKNVLDRWIISRLHSLIREVTERLDHYDHVKASQAIENFVINDLSGWYIRRSRDRLSYEAKDTPDGKECLSVLHYVLTNLVRLLAPFTPFISEELWQRFNEKNEKSISVHLSDFPTPLSLCIDTQLMEEMGTVREVCALGHAERKDQQLKVRQPLAKVTVEYSKTVADTLFPLIKDELNVKEVVFEVNKRADLKVTLDTKLSDELKAEGTARDMMRTIQTLRKDSVFAISDKIKVVYKDTPENVKAVELFKDKIMAKTLAVSMTKGENFSIEKV</sequence>
<feature type="domain" description="Methionyl/Valyl/Leucyl/Isoleucyl-tRNA synthetase anticodon-binding" evidence="11">
    <location>
        <begin position="704"/>
        <end position="855"/>
    </location>
</feature>
<dbReference type="GO" id="GO:0002161">
    <property type="term" value="F:aminoacyl-tRNA deacylase activity"/>
    <property type="evidence" value="ECO:0007669"/>
    <property type="project" value="InterPro"/>
</dbReference>
<keyword evidence="6" id="KW-0030">Aminoacyl-tRNA synthetase</keyword>
<evidence type="ECO:0000259" key="11">
    <source>
        <dbReference type="Pfam" id="PF08264"/>
    </source>
</evidence>
<keyword evidence="3" id="KW-0547">Nucleotide-binding</keyword>
<comment type="caution">
    <text evidence="12">The sequence shown here is derived from an EMBL/GenBank/DDBJ whole genome shotgun (WGS) entry which is preliminary data.</text>
</comment>
<dbReference type="InterPro" id="IPR002300">
    <property type="entry name" value="aa-tRNA-synth_Ia"/>
</dbReference>
<dbReference type="GO" id="GO:0006428">
    <property type="term" value="P:isoleucyl-tRNA aminoacylation"/>
    <property type="evidence" value="ECO:0007669"/>
    <property type="project" value="UniProtKB-UniRule"/>
</dbReference>
<evidence type="ECO:0000313" key="12">
    <source>
        <dbReference type="EMBL" id="PIS21633.1"/>
    </source>
</evidence>
<keyword evidence="2 12" id="KW-0436">Ligase</keyword>
<dbReference type="SUPFAM" id="SSF52374">
    <property type="entry name" value="Nucleotidylyl transferase"/>
    <property type="match status" value="1"/>
</dbReference>
<dbReference type="PRINTS" id="PR00984">
    <property type="entry name" value="TRNASYNTHILE"/>
</dbReference>
<dbReference type="PANTHER" id="PTHR42780">
    <property type="entry name" value="SOLEUCYL-TRNA SYNTHETASE"/>
    <property type="match status" value="1"/>
</dbReference>
<evidence type="ECO:0000256" key="7">
    <source>
        <dbReference type="ARBA" id="ARBA00025217"/>
    </source>
</evidence>
<dbReference type="InterPro" id="IPR009080">
    <property type="entry name" value="tRNAsynth_Ia_anticodon-bd"/>
</dbReference>
<dbReference type="NCBIfam" id="TIGR00392">
    <property type="entry name" value="ileS"/>
    <property type="match status" value="1"/>
</dbReference>
<evidence type="ECO:0000259" key="10">
    <source>
        <dbReference type="Pfam" id="PF00133"/>
    </source>
</evidence>
<protein>
    <recommendedName>
        <fullName evidence="1 9">Isoleucine--tRNA ligase</fullName>
        <ecNumber evidence="1 9">6.1.1.5</ecNumber>
    </recommendedName>
</protein>
<evidence type="ECO:0000313" key="13">
    <source>
        <dbReference type="Proteomes" id="UP000231098"/>
    </source>
</evidence>